<dbReference type="EMBL" id="LAZR01018896">
    <property type="protein sequence ID" value="KKL94550.1"/>
    <property type="molecule type" value="Genomic_DNA"/>
</dbReference>
<proteinExistence type="predicted"/>
<sequence length="334" mass="34353">MHRFVRIILAAAMLPAICSAARADPAPGQYFASRVVEFSPGAGYEFYPDSDLSLGGPRGGGALVGSMDVVSLGVQGVLVLGFAPSRAVTDGAGADLIVFENAFDVGQWRFAELVRVGVSTDGLNYAYFPTWCGLTSAVLPYQPIDPTQVSGFAGVGPVLANVDSNGIDPFDPATAGGDAFDLAALASDPLVLGGQVDLGRIYYVKLVDVLGDGLAELDSYDNPIYDPTGDMTEPPYVATSADIDAVSVVHGLLPAVAGDVTRNGVVNITDLGALAANWQKSPGATWEDGDFTGDGTVNITDLGALASNWNLNAAQTVPEPASLAIWLAGSAAVI</sequence>
<dbReference type="InterPro" id="IPR002105">
    <property type="entry name" value="Dockerin_1_rpt"/>
</dbReference>
<dbReference type="GO" id="GO:0004553">
    <property type="term" value="F:hydrolase activity, hydrolyzing O-glycosyl compounds"/>
    <property type="evidence" value="ECO:0007669"/>
    <property type="project" value="InterPro"/>
</dbReference>
<evidence type="ECO:0000313" key="1">
    <source>
        <dbReference type="EMBL" id="KKL94550.1"/>
    </source>
</evidence>
<accession>A0A0F9IL89</accession>
<dbReference type="AlphaFoldDB" id="A0A0F9IL89"/>
<dbReference type="Pfam" id="PF00404">
    <property type="entry name" value="Dockerin_1"/>
    <property type="match status" value="1"/>
</dbReference>
<feature type="non-terminal residue" evidence="1">
    <location>
        <position position="334"/>
    </location>
</feature>
<dbReference type="Gene3D" id="1.10.1330.10">
    <property type="entry name" value="Dockerin domain"/>
    <property type="match status" value="1"/>
</dbReference>
<dbReference type="InterPro" id="IPR036439">
    <property type="entry name" value="Dockerin_dom_sf"/>
</dbReference>
<organism evidence="1">
    <name type="scientific">marine sediment metagenome</name>
    <dbReference type="NCBI Taxonomy" id="412755"/>
    <lineage>
        <taxon>unclassified sequences</taxon>
        <taxon>metagenomes</taxon>
        <taxon>ecological metagenomes</taxon>
    </lineage>
</organism>
<dbReference type="GO" id="GO:0000272">
    <property type="term" value="P:polysaccharide catabolic process"/>
    <property type="evidence" value="ECO:0007669"/>
    <property type="project" value="InterPro"/>
</dbReference>
<name>A0A0F9IL89_9ZZZZ</name>
<reference evidence="1" key="1">
    <citation type="journal article" date="2015" name="Nature">
        <title>Complex archaea that bridge the gap between prokaryotes and eukaryotes.</title>
        <authorList>
            <person name="Spang A."/>
            <person name="Saw J.H."/>
            <person name="Jorgensen S.L."/>
            <person name="Zaremba-Niedzwiedzka K."/>
            <person name="Martijn J."/>
            <person name="Lind A.E."/>
            <person name="van Eijk R."/>
            <person name="Schleper C."/>
            <person name="Guy L."/>
            <person name="Ettema T.J."/>
        </authorList>
    </citation>
    <scope>NUCLEOTIDE SEQUENCE</scope>
</reference>
<protein>
    <recommendedName>
        <fullName evidence="2">Dockerin domain-containing protein</fullName>
    </recommendedName>
</protein>
<gene>
    <name evidence="1" type="ORF">LCGC14_1863540</name>
</gene>
<comment type="caution">
    <text evidence="1">The sequence shown here is derived from an EMBL/GenBank/DDBJ whole genome shotgun (WGS) entry which is preliminary data.</text>
</comment>
<dbReference type="SUPFAM" id="SSF63446">
    <property type="entry name" value="Type I dockerin domain"/>
    <property type="match status" value="1"/>
</dbReference>
<evidence type="ECO:0008006" key="2">
    <source>
        <dbReference type="Google" id="ProtNLM"/>
    </source>
</evidence>